<gene>
    <name evidence="2" type="ORF">ELQ93_14840</name>
</gene>
<feature type="chain" id="PRO_5046445579" description="Subtilisin inhibitor-like" evidence="1">
    <location>
        <begin position="25"/>
        <end position="129"/>
    </location>
</feature>
<evidence type="ECO:0000256" key="1">
    <source>
        <dbReference type="SAM" id="SignalP"/>
    </source>
</evidence>
<feature type="signal peptide" evidence="1">
    <location>
        <begin position="1"/>
        <end position="24"/>
    </location>
</feature>
<accession>A0ABY0C5P6</accession>
<protein>
    <recommendedName>
        <fullName evidence="4">Subtilisin inhibitor-like</fullName>
    </recommendedName>
</protein>
<comment type="caution">
    <text evidence="2">The sequence shown here is derived from an EMBL/GenBank/DDBJ whole genome shotgun (WGS) entry which is preliminary data.</text>
</comment>
<keyword evidence="3" id="KW-1185">Reference proteome</keyword>
<dbReference type="Proteomes" id="UP000268291">
    <property type="component" value="Unassembled WGS sequence"/>
</dbReference>
<organism evidence="2 3">
    <name type="scientific">Labedella gwakjiensis</name>
    <dbReference type="NCBI Taxonomy" id="390269"/>
    <lineage>
        <taxon>Bacteria</taxon>
        <taxon>Bacillati</taxon>
        <taxon>Actinomycetota</taxon>
        <taxon>Actinomycetes</taxon>
        <taxon>Micrococcales</taxon>
        <taxon>Microbacteriaceae</taxon>
        <taxon>Labedella</taxon>
    </lineage>
</organism>
<dbReference type="EMBL" id="RZGY01000002">
    <property type="protein sequence ID" value="RUQ84854.1"/>
    <property type="molecule type" value="Genomic_DNA"/>
</dbReference>
<reference evidence="2 3" key="1">
    <citation type="submission" date="2018-12" db="EMBL/GenBank/DDBJ databases">
        <authorList>
            <person name="hu s."/>
            <person name="Xu Y."/>
            <person name="Xu B."/>
            <person name="Li F."/>
        </authorList>
    </citation>
    <scope>NUCLEOTIDE SEQUENCE [LARGE SCALE GENOMIC DNA]</scope>
    <source>
        <strain evidence="2 3">KSW2-17</strain>
    </source>
</reference>
<sequence>MTRQKTKRRLLVAVLLGAGGLAMAAWLANLAYISLDESAIPPTTALPAIPTGADVIGSEKICASGGCWQEATVVPPDGESPDELAARMELSTEKCSPGNVIDPRSICRGSMTSRDGQLLVYVSYWSRGY</sequence>
<evidence type="ECO:0000313" key="3">
    <source>
        <dbReference type="Proteomes" id="UP000268291"/>
    </source>
</evidence>
<evidence type="ECO:0000313" key="2">
    <source>
        <dbReference type="EMBL" id="RUQ84854.1"/>
    </source>
</evidence>
<evidence type="ECO:0008006" key="4">
    <source>
        <dbReference type="Google" id="ProtNLM"/>
    </source>
</evidence>
<proteinExistence type="predicted"/>
<dbReference type="RefSeq" id="WP_146145354.1">
    <property type="nucleotide sequence ID" value="NZ_PYAU01000001.1"/>
</dbReference>
<name>A0ABY0C5P6_9MICO</name>
<keyword evidence="1" id="KW-0732">Signal</keyword>